<evidence type="ECO:0000256" key="1">
    <source>
        <dbReference type="ARBA" id="ARBA00006987"/>
    </source>
</evidence>
<protein>
    <submittedName>
        <fullName evidence="3">Tripartite tricarboxylate transporter substrate binding protein</fullName>
    </submittedName>
</protein>
<evidence type="ECO:0000256" key="2">
    <source>
        <dbReference type="SAM" id="SignalP"/>
    </source>
</evidence>
<dbReference type="PANTHER" id="PTHR42928">
    <property type="entry name" value="TRICARBOXYLATE-BINDING PROTEIN"/>
    <property type="match status" value="1"/>
</dbReference>
<keyword evidence="2" id="KW-0732">Signal</keyword>
<keyword evidence="4" id="KW-1185">Reference proteome</keyword>
<dbReference type="Gene3D" id="3.40.190.10">
    <property type="entry name" value="Periplasmic binding protein-like II"/>
    <property type="match status" value="1"/>
</dbReference>
<dbReference type="EMBL" id="JAEQNA010000001">
    <property type="protein sequence ID" value="MBL0419380.1"/>
    <property type="molecule type" value="Genomic_DNA"/>
</dbReference>
<comment type="similarity">
    <text evidence="1">Belongs to the UPF0065 (bug) family.</text>
</comment>
<feature type="chain" id="PRO_5037576201" evidence="2">
    <location>
        <begin position="29"/>
        <end position="329"/>
    </location>
</feature>
<dbReference type="SUPFAM" id="SSF53850">
    <property type="entry name" value="Periplasmic binding protein-like II"/>
    <property type="match status" value="1"/>
</dbReference>
<dbReference type="Proteomes" id="UP000613011">
    <property type="component" value="Unassembled WGS sequence"/>
</dbReference>
<dbReference type="InterPro" id="IPR042100">
    <property type="entry name" value="Bug_dom1"/>
</dbReference>
<evidence type="ECO:0000313" key="3">
    <source>
        <dbReference type="EMBL" id="MBL0419380.1"/>
    </source>
</evidence>
<dbReference type="PANTHER" id="PTHR42928:SF5">
    <property type="entry name" value="BLR1237 PROTEIN"/>
    <property type="match status" value="1"/>
</dbReference>
<name>A0A936ZLD9_9BURK</name>
<dbReference type="RefSeq" id="WP_201682417.1">
    <property type="nucleotide sequence ID" value="NZ_JAEQNA010000001.1"/>
</dbReference>
<reference evidence="3" key="1">
    <citation type="submission" date="2021-01" db="EMBL/GenBank/DDBJ databases">
        <title>Ramlibacter sp. strain AW1 16S ribosomal RNA gene Genome sequencing and assembly.</title>
        <authorList>
            <person name="Kang M."/>
        </authorList>
    </citation>
    <scope>NUCLEOTIDE SEQUENCE</scope>
    <source>
        <strain evidence="3">AW1</strain>
    </source>
</reference>
<accession>A0A936ZLD9</accession>
<proteinExistence type="inferred from homology"/>
<dbReference type="Pfam" id="PF03401">
    <property type="entry name" value="TctC"/>
    <property type="match status" value="1"/>
</dbReference>
<organism evidence="3 4">
    <name type="scientific">Ramlibacter aurantiacus</name>
    <dbReference type="NCBI Taxonomy" id="2801330"/>
    <lineage>
        <taxon>Bacteria</taxon>
        <taxon>Pseudomonadati</taxon>
        <taxon>Pseudomonadota</taxon>
        <taxon>Betaproteobacteria</taxon>
        <taxon>Burkholderiales</taxon>
        <taxon>Comamonadaceae</taxon>
        <taxon>Ramlibacter</taxon>
    </lineage>
</organism>
<gene>
    <name evidence="3" type="ORF">JI739_03365</name>
</gene>
<dbReference type="PIRSF" id="PIRSF017082">
    <property type="entry name" value="YflP"/>
    <property type="match status" value="1"/>
</dbReference>
<feature type="signal peptide" evidence="2">
    <location>
        <begin position="1"/>
        <end position="28"/>
    </location>
</feature>
<dbReference type="Gene3D" id="3.40.190.150">
    <property type="entry name" value="Bordetella uptake gene, domain 1"/>
    <property type="match status" value="1"/>
</dbReference>
<sequence length="329" mass="34068">MNRFASRRAALAAGITLALASAVPSVLAQGSYPDKPIKLAVGFAPGTGPDILTRTAGQAFADIVGQSVVVENRTGAGGQIATGAVAKSPADGYNLLVADLSSISIAPAAFSKLTYDPAKELVPVTEIARTDLVLVVPASMAANNVQEFVKLTKAANGATNFATFGAGTPGHFGAVMLAEMAGYKTEIVHFRQTSDVITALGGGQVQAALMSTPLAAAQIKGGRLKALATTAAKRSPLMPEVPTFAEAGLPKADFSAWFVVFAPTGTPQPIVDRIQRDMVRAVQAPETRKKLEEAGFTVVGSTQAEARKMVASENERWARVVKSSGFKGD</sequence>
<dbReference type="AlphaFoldDB" id="A0A936ZLD9"/>
<comment type="caution">
    <text evidence="3">The sequence shown here is derived from an EMBL/GenBank/DDBJ whole genome shotgun (WGS) entry which is preliminary data.</text>
</comment>
<evidence type="ECO:0000313" key="4">
    <source>
        <dbReference type="Proteomes" id="UP000613011"/>
    </source>
</evidence>
<dbReference type="InterPro" id="IPR005064">
    <property type="entry name" value="BUG"/>
</dbReference>